<reference evidence="1" key="1">
    <citation type="submission" date="2022-11" db="EMBL/GenBank/DDBJ databases">
        <title>beta-Carotene-producing bacterium, Jeongeuplla avenae sp. nov., alleviates the salt stress of Arabidopsis seedlings.</title>
        <authorList>
            <person name="Jiang L."/>
            <person name="Lee J."/>
        </authorList>
    </citation>
    <scope>NUCLEOTIDE SEQUENCE</scope>
    <source>
        <strain evidence="1">DY_R2A_6</strain>
    </source>
</reference>
<gene>
    <name evidence="1" type="ORF">OXU80_04420</name>
</gene>
<accession>A0ACD4NS56</accession>
<evidence type="ECO:0000313" key="2">
    <source>
        <dbReference type="Proteomes" id="UP001163223"/>
    </source>
</evidence>
<dbReference type="EMBL" id="CP113520">
    <property type="protein sequence ID" value="WAJ29486.1"/>
    <property type="molecule type" value="Genomic_DNA"/>
</dbReference>
<sequence>MEFDQHAACCILFLFRIHMPTDRRKQMSLAHPDVSPLARQLLARLGRCGPAEDDVGEQLAEMGPSEMEAVAELIDRRLCVVIVGWKELFWVRLTDKGRAAIDRRSEATTQA</sequence>
<protein>
    <submittedName>
        <fullName evidence="1">Uncharacterized protein</fullName>
    </submittedName>
</protein>
<keyword evidence="2" id="KW-1185">Reference proteome</keyword>
<evidence type="ECO:0000313" key="1">
    <source>
        <dbReference type="EMBL" id="WAJ29486.1"/>
    </source>
</evidence>
<name>A0ACD4NS56_9HYPH</name>
<organism evidence="1 2">
    <name type="scientific">Antarcticirhabdus aurantiaca</name>
    <dbReference type="NCBI Taxonomy" id="2606717"/>
    <lineage>
        <taxon>Bacteria</taxon>
        <taxon>Pseudomonadati</taxon>
        <taxon>Pseudomonadota</taxon>
        <taxon>Alphaproteobacteria</taxon>
        <taxon>Hyphomicrobiales</taxon>
        <taxon>Aurantimonadaceae</taxon>
        <taxon>Antarcticirhabdus</taxon>
    </lineage>
</organism>
<dbReference type="Proteomes" id="UP001163223">
    <property type="component" value="Chromosome"/>
</dbReference>
<proteinExistence type="predicted"/>